<sequence>MEASPRLSKAAAQPQVYKNINLRQLTIHPLASLRRYKDLMDLSLAAGNIEVHYVRGIQEYFHKNNTTVGLSHLKIAAQGLYENGIYLYGMIMLCRGQEEEGKAMVEKLGWRQNMGCIDKCWKNIKRSLHGIKVTTLDSYLTAYETTRETINCHREDINIRCATCFYFKQITKFVSLFNYVMQFHVFIPLIHSINLNKFSPFTNLR</sequence>
<dbReference type="InterPro" id="IPR057136">
    <property type="entry name" value="At2g35280_TPR_dom"/>
</dbReference>
<dbReference type="Pfam" id="PF23310">
    <property type="entry name" value="TPR_27"/>
    <property type="match status" value="1"/>
</dbReference>
<dbReference type="Proteomes" id="UP001642260">
    <property type="component" value="Unassembled WGS sequence"/>
</dbReference>
<evidence type="ECO:0000313" key="3">
    <source>
        <dbReference type="Proteomes" id="UP001642260"/>
    </source>
</evidence>
<dbReference type="PANTHER" id="PTHR33784:SF42">
    <property type="entry name" value="F-BOX DOMAIN-CONTAINING PROTEIN"/>
    <property type="match status" value="1"/>
</dbReference>
<dbReference type="InterPro" id="IPR040338">
    <property type="entry name" value="At1g67623-like"/>
</dbReference>
<protein>
    <recommendedName>
        <fullName evidence="1">At2g35280-like TPR domain-containing protein</fullName>
    </recommendedName>
</protein>
<dbReference type="PANTHER" id="PTHR33784">
    <property type="entry name" value="OS05G0482100 PROTEIN"/>
    <property type="match status" value="1"/>
</dbReference>
<organism evidence="2 3">
    <name type="scientific">Eruca vesicaria subsp. sativa</name>
    <name type="common">Garden rocket</name>
    <name type="synonym">Eruca sativa</name>
    <dbReference type="NCBI Taxonomy" id="29727"/>
    <lineage>
        <taxon>Eukaryota</taxon>
        <taxon>Viridiplantae</taxon>
        <taxon>Streptophyta</taxon>
        <taxon>Embryophyta</taxon>
        <taxon>Tracheophyta</taxon>
        <taxon>Spermatophyta</taxon>
        <taxon>Magnoliopsida</taxon>
        <taxon>eudicotyledons</taxon>
        <taxon>Gunneridae</taxon>
        <taxon>Pentapetalae</taxon>
        <taxon>rosids</taxon>
        <taxon>malvids</taxon>
        <taxon>Brassicales</taxon>
        <taxon>Brassicaceae</taxon>
        <taxon>Brassiceae</taxon>
        <taxon>Eruca</taxon>
    </lineage>
</organism>
<keyword evidence="3" id="KW-1185">Reference proteome</keyword>
<name>A0ABC8JR44_ERUVS</name>
<evidence type="ECO:0000259" key="1">
    <source>
        <dbReference type="Pfam" id="PF23310"/>
    </source>
</evidence>
<proteinExistence type="predicted"/>
<evidence type="ECO:0000313" key="2">
    <source>
        <dbReference type="EMBL" id="CAH8336169.1"/>
    </source>
</evidence>
<dbReference type="EMBL" id="CAKOAT010129598">
    <property type="protein sequence ID" value="CAH8336169.1"/>
    <property type="molecule type" value="Genomic_DNA"/>
</dbReference>
<comment type="caution">
    <text evidence="2">The sequence shown here is derived from an EMBL/GenBank/DDBJ whole genome shotgun (WGS) entry which is preliminary data.</text>
</comment>
<gene>
    <name evidence="2" type="ORF">ERUC_LOCUS13739</name>
</gene>
<reference evidence="2 3" key="1">
    <citation type="submission" date="2022-03" db="EMBL/GenBank/DDBJ databases">
        <authorList>
            <person name="Macdonald S."/>
            <person name="Ahmed S."/>
            <person name="Newling K."/>
        </authorList>
    </citation>
    <scope>NUCLEOTIDE SEQUENCE [LARGE SCALE GENOMIC DNA]</scope>
</reference>
<accession>A0ABC8JR44</accession>
<feature type="domain" description="At2g35280-like TPR" evidence="1">
    <location>
        <begin position="44"/>
        <end position="128"/>
    </location>
</feature>
<dbReference type="AlphaFoldDB" id="A0ABC8JR44"/>